<dbReference type="Gene3D" id="3.40.190.10">
    <property type="entry name" value="Periplasmic binding protein-like II"/>
    <property type="match status" value="2"/>
</dbReference>
<dbReference type="Proteomes" id="UP000823935">
    <property type="component" value="Unassembled WGS sequence"/>
</dbReference>
<dbReference type="AlphaFoldDB" id="A0A9D1JJG0"/>
<dbReference type="InterPro" id="IPR050490">
    <property type="entry name" value="Bact_solute-bd_prot1"/>
</dbReference>
<dbReference type="InterPro" id="IPR006059">
    <property type="entry name" value="SBP"/>
</dbReference>
<feature type="signal peptide" evidence="1">
    <location>
        <begin position="1"/>
        <end position="21"/>
    </location>
</feature>
<sequence length="571" mass="64676">MRGKWIAAAGLSAGALCAVFAVLPQSKSAAWEESSEEVVLRAFIQQSASAESGVWQGWGAQKLLEDTGISIEFYPSGEDVEDKLLRYIAAGTIPDLIGFRDLNQAQMAMEAGLLVSLDDYAQYLPSIFETEEYESAVAYSREKNSNGEGELYLMPTSIGPVSYNAYNWVPLLQWDAYKKIGMPKVETLEDYLDVVEEMLEYKPVNENGDKIYGFSLFTDWDRYSLLEVAALSYFYGIDTEYVSMLMETDVVNRVTNSILDEDSFYKRALHFYFEANQRGLLDPDSRTQTYQNLENKFSQGRVMFSWFSWLTGTYNTEAAGHVNDPDNPDGYASVVAEDMKLYEAPDQVIGRNWYLAISANCKMPEKACELLNWLYDPAVEHYLYNGPQGVTWDYDENGEPHLTEAGWTAVENEDQDLMPGDQAGSFQDGMYPFNSLGMQASAIWEDGYSISYRYWPSTLAADDSLMEKEISEYWGYDTLAEYLYATDKVAKSTIAVNMIPAASEELGARIARIGEVVIESSWDMIYAADEEEFEQIWQEMRTQAVELGMDEVEAYYQKAWAQALEEAAEYE</sequence>
<reference evidence="2" key="1">
    <citation type="submission" date="2020-10" db="EMBL/GenBank/DDBJ databases">
        <authorList>
            <person name="Gilroy R."/>
        </authorList>
    </citation>
    <scope>NUCLEOTIDE SEQUENCE</scope>
    <source>
        <strain evidence="2">CHK190-19873</strain>
    </source>
</reference>
<organism evidence="2 3">
    <name type="scientific">Candidatus Limivivens intestinipullorum</name>
    <dbReference type="NCBI Taxonomy" id="2840858"/>
    <lineage>
        <taxon>Bacteria</taxon>
        <taxon>Bacillati</taxon>
        <taxon>Bacillota</taxon>
        <taxon>Clostridia</taxon>
        <taxon>Lachnospirales</taxon>
        <taxon>Lachnospiraceae</taxon>
        <taxon>Lachnospiraceae incertae sedis</taxon>
        <taxon>Candidatus Limivivens</taxon>
    </lineage>
</organism>
<dbReference type="Pfam" id="PF01547">
    <property type="entry name" value="SBP_bac_1"/>
    <property type="match status" value="1"/>
</dbReference>
<protein>
    <submittedName>
        <fullName evidence="2">Extracellular solute-binding protein</fullName>
    </submittedName>
</protein>
<dbReference type="PANTHER" id="PTHR43649">
    <property type="entry name" value="ARABINOSE-BINDING PROTEIN-RELATED"/>
    <property type="match status" value="1"/>
</dbReference>
<accession>A0A9D1JJG0</accession>
<evidence type="ECO:0000313" key="2">
    <source>
        <dbReference type="EMBL" id="HIS30648.1"/>
    </source>
</evidence>
<evidence type="ECO:0000256" key="1">
    <source>
        <dbReference type="SAM" id="SignalP"/>
    </source>
</evidence>
<comment type="caution">
    <text evidence="2">The sequence shown here is derived from an EMBL/GenBank/DDBJ whole genome shotgun (WGS) entry which is preliminary data.</text>
</comment>
<proteinExistence type="predicted"/>
<name>A0A9D1JJG0_9FIRM</name>
<evidence type="ECO:0000313" key="3">
    <source>
        <dbReference type="Proteomes" id="UP000823935"/>
    </source>
</evidence>
<keyword evidence="1" id="KW-0732">Signal</keyword>
<dbReference type="SUPFAM" id="SSF53850">
    <property type="entry name" value="Periplasmic binding protein-like II"/>
    <property type="match status" value="1"/>
</dbReference>
<gene>
    <name evidence="2" type="ORF">IAB44_03725</name>
</gene>
<dbReference type="EMBL" id="DVIQ01000022">
    <property type="protein sequence ID" value="HIS30648.1"/>
    <property type="molecule type" value="Genomic_DNA"/>
</dbReference>
<feature type="chain" id="PRO_5039512275" evidence="1">
    <location>
        <begin position="22"/>
        <end position="571"/>
    </location>
</feature>
<reference evidence="2" key="2">
    <citation type="journal article" date="2021" name="PeerJ">
        <title>Extensive microbial diversity within the chicken gut microbiome revealed by metagenomics and culture.</title>
        <authorList>
            <person name="Gilroy R."/>
            <person name="Ravi A."/>
            <person name="Getino M."/>
            <person name="Pursley I."/>
            <person name="Horton D.L."/>
            <person name="Alikhan N.F."/>
            <person name="Baker D."/>
            <person name="Gharbi K."/>
            <person name="Hall N."/>
            <person name="Watson M."/>
            <person name="Adriaenssens E.M."/>
            <person name="Foster-Nyarko E."/>
            <person name="Jarju S."/>
            <person name="Secka A."/>
            <person name="Antonio M."/>
            <person name="Oren A."/>
            <person name="Chaudhuri R.R."/>
            <person name="La Ragione R."/>
            <person name="Hildebrand F."/>
            <person name="Pallen M.J."/>
        </authorList>
    </citation>
    <scope>NUCLEOTIDE SEQUENCE</scope>
    <source>
        <strain evidence="2">CHK190-19873</strain>
    </source>
</reference>